<dbReference type="GO" id="GO:0046872">
    <property type="term" value="F:metal ion binding"/>
    <property type="evidence" value="ECO:0007669"/>
    <property type="project" value="UniProtKB-KW"/>
</dbReference>
<gene>
    <name evidence="3" type="ORF">BJ997_001630</name>
</gene>
<name>A0A7W8ZVU2_9MICO</name>
<dbReference type="RefSeq" id="WP_084141394.1">
    <property type="nucleotide sequence ID" value="NZ_JACHBQ010000001.1"/>
</dbReference>
<comment type="caution">
    <text evidence="3">The sequence shown here is derived from an EMBL/GenBank/DDBJ whole genome shotgun (WGS) entry which is preliminary data.</text>
</comment>
<dbReference type="SUPFAM" id="SSF55008">
    <property type="entry name" value="HMA, heavy metal-associated domain"/>
    <property type="match status" value="1"/>
</dbReference>
<evidence type="ECO:0000256" key="1">
    <source>
        <dbReference type="ARBA" id="ARBA00022723"/>
    </source>
</evidence>
<dbReference type="Pfam" id="PF00403">
    <property type="entry name" value="HMA"/>
    <property type="match status" value="1"/>
</dbReference>
<keyword evidence="1" id="KW-0479">Metal-binding</keyword>
<dbReference type="InterPro" id="IPR017969">
    <property type="entry name" value="Heavy-metal-associated_CS"/>
</dbReference>
<protein>
    <submittedName>
        <fullName evidence="3">Copper chaperone CopZ</fullName>
    </submittedName>
</protein>
<accession>A0A7W8ZVU2</accession>
<dbReference type="Proteomes" id="UP000561726">
    <property type="component" value="Unassembled WGS sequence"/>
</dbReference>
<proteinExistence type="predicted"/>
<dbReference type="EMBL" id="JACHBQ010000001">
    <property type="protein sequence ID" value="MBB5641082.1"/>
    <property type="molecule type" value="Genomic_DNA"/>
</dbReference>
<evidence type="ECO:0000313" key="4">
    <source>
        <dbReference type="Proteomes" id="UP000561726"/>
    </source>
</evidence>
<evidence type="ECO:0000259" key="2">
    <source>
        <dbReference type="PROSITE" id="PS50846"/>
    </source>
</evidence>
<dbReference type="PROSITE" id="PS01047">
    <property type="entry name" value="HMA_1"/>
    <property type="match status" value="1"/>
</dbReference>
<reference evidence="3 4" key="1">
    <citation type="submission" date="2020-08" db="EMBL/GenBank/DDBJ databases">
        <title>Sequencing the genomes of 1000 actinobacteria strains.</title>
        <authorList>
            <person name="Klenk H.-P."/>
        </authorList>
    </citation>
    <scope>NUCLEOTIDE SEQUENCE [LARGE SCALE GENOMIC DNA]</scope>
    <source>
        <strain evidence="3 4">DSM 21065</strain>
    </source>
</reference>
<dbReference type="Gene3D" id="3.30.70.100">
    <property type="match status" value="1"/>
</dbReference>
<dbReference type="AlphaFoldDB" id="A0A7W8ZVU2"/>
<evidence type="ECO:0000313" key="3">
    <source>
        <dbReference type="EMBL" id="MBB5641082.1"/>
    </source>
</evidence>
<dbReference type="InterPro" id="IPR036163">
    <property type="entry name" value="HMA_dom_sf"/>
</dbReference>
<organism evidence="3 4">
    <name type="scientific">Cryobacterium roopkundense</name>
    <dbReference type="NCBI Taxonomy" id="1001240"/>
    <lineage>
        <taxon>Bacteria</taxon>
        <taxon>Bacillati</taxon>
        <taxon>Actinomycetota</taxon>
        <taxon>Actinomycetes</taxon>
        <taxon>Micrococcales</taxon>
        <taxon>Microbacteriaceae</taxon>
        <taxon>Cryobacterium</taxon>
    </lineage>
</organism>
<feature type="domain" description="HMA" evidence="2">
    <location>
        <begin position="37"/>
        <end position="105"/>
    </location>
</feature>
<dbReference type="OrthoDB" id="9813965at2"/>
<dbReference type="CDD" id="cd00371">
    <property type="entry name" value="HMA"/>
    <property type="match status" value="1"/>
</dbReference>
<dbReference type="PROSITE" id="PS50846">
    <property type="entry name" value="HMA_2"/>
    <property type="match status" value="1"/>
</dbReference>
<dbReference type="InterPro" id="IPR006121">
    <property type="entry name" value="HMA_dom"/>
</dbReference>
<sequence length="109" mass="10868">MCSNTNTNDLGLTDASCSCGTHAHNSAGATVTGVGLTTHTYEVSGMTCGHCVSSVTEEVSRLDGVSKVDVQLVPGGASLLTVLSAVELDRGAVAAAIDEAGYALAAEPQ</sequence>